<feature type="transmembrane region" description="Helical" evidence="5">
    <location>
        <begin position="266"/>
        <end position="285"/>
    </location>
</feature>
<evidence type="ECO:0000259" key="8">
    <source>
        <dbReference type="Pfam" id="PF13515"/>
    </source>
</evidence>
<organism evidence="9 10">
    <name type="scientific">Funneliformis mosseae</name>
    <name type="common">Endomycorrhizal fungus</name>
    <name type="synonym">Glomus mosseae</name>
    <dbReference type="NCBI Taxonomy" id="27381"/>
    <lineage>
        <taxon>Eukaryota</taxon>
        <taxon>Fungi</taxon>
        <taxon>Fungi incertae sedis</taxon>
        <taxon>Mucoromycota</taxon>
        <taxon>Glomeromycotina</taxon>
        <taxon>Glomeromycetes</taxon>
        <taxon>Glomerales</taxon>
        <taxon>Glomeraceae</taxon>
        <taxon>Funneliformis</taxon>
    </lineage>
</organism>
<keyword evidence="4 5" id="KW-0472">Membrane</keyword>
<evidence type="ECO:0000256" key="2">
    <source>
        <dbReference type="ARBA" id="ARBA00022692"/>
    </source>
</evidence>
<sequence>MEDSERPQAIRSHSVLTITTLTPQIVGSSSSANDDIISEDPYYDNELTLTGDELFRAVQKVTSANNKNEYTKEFNGKVGLEKPEKPKVPKRHLFRPTWSNIRKGFLHVYLYIMRKATWPMAKRVIKAAVAYWLAYVIDLIVPVMKSVGSYTFLAIVMVCYFQPSRTFGSLFESAGWGIIAACMATAWSLTGITLSNAVRDPSQIFDIWATIIHVSFLAVGTFVLSYDKIKWPPMRYGAINACIIMTFSLTQAYVRSHDTYHIMKSLLIPMLIGPACSLLVNITLWPEHATTNYIPYLHETLQSFIDLLDQETHFFLRDTYNRNTIAKLHRTVQDNLANLDKARQEAQHEVSFSKIGPEDILEITRLIKSMNMTLGGLALSGVIEEELMRDGQEGTVEIRIDGNNTDRQSITDQASFSIDEPLSPTSTIGTIANEEDLTNLLKILQPICTELSEACQLCLADCIARVDHLQHNCCDPWYYRWWPFKLKPRADHNKNVLDDPFGYLQEAIANFNDSREESLTRLFANTRTISPSPQRLLLLLILFENSLKEVAESLGFLVGLVKVLSTTRQSKKFWFPMIPILKRIRNFGEIDEDGWKIFEHKTRQEEEEELGNEVFDPDVTPPSNSIQKFWYNLWRIRNWFDSKYAVFAFKNALVVTCLSLPAFLPESSKWFDIYRGQWAVVSAVLSFAPTTGGAVLQFLGRLLGVGTGAVMALIAWKMTNGNVYGLASVLFLFSLLLWFVYLNAKVWTVGGIIMLVNFPLVLTNAYQASHGIGVDDIYTIAAKRTTAVSIGITAAFVMNMIPWPHTGRVEVRHRLARTIADIGVLYSMTVSYLIKGDKYSGNLITTKPFRKLVTRINRSIAIERLLLSRTVYEPPLRGNYPMEKYAHMIEIVEHMVNLVSGIEYTLHGLNGTEWKTDLADVLNPSKCHYITHILTAFHILSTALENRVPLPPYNIVSSTETKFGQVSLGYRISKKIRQTASGLTRDDLETPAYACYCSYLIKTSHLTNELIKLVSAVKSLVGVNRYVKELVDF</sequence>
<dbReference type="Proteomes" id="UP000789375">
    <property type="component" value="Unassembled WGS sequence"/>
</dbReference>
<feature type="transmembrane region" description="Helical" evidence="5">
    <location>
        <begin position="786"/>
        <end position="803"/>
    </location>
</feature>
<evidence type="ECO:0000256" key="4">
    <source>
        <dbReference type="ARBA" id="ARBA00023136"/>
    </source>
</evidence>
<evidence type="ECO:0000256" key="5">
    <source>
        <dbReference type="SAM" id="Phobius"/>
    </source>
</evidence>
<feature type="domain" description="Putative ER transporter 6TM N-terminal" evidence="7">
    <location>
        <begin position="209"/>
        <end position="519"/>
    </location>
</feature>
<feature type="domain" description="DUF2421" evidence="6">
    <location>
        <begin position="802"/>
        <end position="1022"/>
    </location>
</feature>
<feature type="transmembrane region" description="Helical" evidence="5">
    <location>
        <begin position="207"/>
        <end position="224"/>
    </location>
</feature>
<feature type="domain" description="Integral membrane bound transporter" evidence="8">
    <location>
        <begin position="669"/>
        <end position="798"/>
    </location>
</feature>
<evidence type="ECO:0000256" key="1">
    <source>
        <dbReference type="ARBA" id="ARBA00004141"/>
    </source>
</evidence>
<evidence type="ECO:0000256" key="3">
    <source>
        <dbReference type="ARBA" id="ARBA00022989"/>
    </source>
</evidence>
<keyword evidence="3 5" id="KW-1133">Transmembrane helix</keyword>
<accession>A0A9N9GAM4</accession>
<evidence type="ECO:0000259" key="7">
    <source>
        <dbReference type="Pfam" id="PF10337"/>
    </source>
</evidence>
<dbReference type="InterPro" id="IPR023244">
    <property type="entry name" value="Brefeldin_A-sensitivity_4"/>
</dbReference>
<evidence type="ECO:0000259" key="6">
    <source>
        <dbReference type="Pfam" id="PF10334"/>
    </source>
</evidence>
<feature type="transmembrane region" description="Helical" evidence="5">
    <location>
        <begin position="175"/>
        <end position="195"/>
    </location>
</feature>
<feature type="transmembrane region" description="Helical" evidence="5">
    <location>
        <begin position="747"/>
        <end position="766"/>
    </location>
</feature>
<protein>
    <submittedName>
        <fullName evidence="9">14455_t:CDS:1</fullName>
    </submittedName>
</protein>
<comment type="subcellular location">
    <subcellularLocation>
        <location evidence="1">Membrane</location>
        <topology evidence="1">Multi-pass membrane protein</topology>
    </subcellularLocation>
</comment>
<feature type="transmembrane region" description="Helical" evidence="5">
    <location>
        <begin position="723"/>
        <end position="741"/>
    </location>
</feature>
<keyword evidence="2 5" id="KW-0812">Transmembrane</keyword>
<dbReference type="PANTHER" id="PTHR37994:SF1">
    <property type="entry name" value="ER TRANSPORTER 6TM N-TERMINAL DOMAIN-CONTAINING PROTEIN"/>
    <property type="match status" value="1"/>
</dbReference>
<dbReference type="InterPro" id="IPR018823">
    <property type="entry name" value="ArAE_2_N"/>
</dbReference>
<dbReference type="Pfam" id="PF10334">
    <property type="entry name" value="BRE4"/>
    <property type="match status" value="1"/>
</dbReference>
<dbReference type="GO" id="GO:0016020">
    <property type="term" value="C:membrane"/>
    <property type="evidence" value="ECO:0007669"/>
    <property type="project" value="UniProtKB-SubCell"/>
</dbReference>
<dbReference type="InterPro" id="IPR049453">
    <property type="entry name" value="Memb_transporter_dom"/>
</dbReference>
<name>A0A9N9GAM4_FUNMO</name>
<dbReference type="InterPro" id="IPR018820">
    <property type="entry name" value="BRE4-related_DUF2421"/>
</dbReference>
<keyword evidence="10" id="KW-1185">Reference proteome</keyword>
<reference evidence="9" key="1">
    <citation type="submission" date="2021-06" db="EMBL/GenBank/DDBJ databases">
        <authorList>
            <person name="Kallberg Y."/>
            <person name="Tangrot J."/>
            <person name="Rosling A."/>
        </authorList>
    </citation>
    <scope>NUCLEOTIDE SEQUENCE</scope>
    <source>
        <strain evidence="9">87-6 pot B 2015</strain>
    </source>
</reference>
<dbReference type="AlphaFoldDB" id="A0A9N9GAM4"/>
<dbReference type="Pfam" id="PF13515">
    <property type="entry name" value="FUSC_2"/>
    <property type="match status" value="1"/>
</dbReference>
<dbReference type="PRINTS" id="PR02047">
    <property type="entry name" value="BREFELDNASP4"/>
</dbReference>
<dbReference type="EMBL" id="CAJVPP010002140">
    <property type="protein sequence ID" value="CAG8588747.1"/>
    <property type="molecule type" value="Genomic_DNA"/>
</dbReference>
<evidence type="ECO:0000313" key="10">
    <source>
        <dbReference type="Proteomes" id="UP000789375"/>
    </source>
</evidence>
<dbReference type="PANTHER" id="PTHR37994">
    <property type="entry name" value="ARAE_2_N DOMAIN-CONTAINING PROTEIN-RELATED"/>
    <property type="match status" value="1"/>
</dbReference>
<dbReference type="Pfam" id="PF10337">
    <property type="entry name" value="ArAE_2_N"/>
    <property type="match status" value="1"/>
</dbReference>
<feature type="transmembrane region" description="Helical" evidence="5">
    <location>
        <begin position="236"/>
        <end position="254"/>
    </location>
</feature>
<comment type="caution">
    <text evidence="9">The sequence shown here is derived from an EMBL/GenBank/DDBJ whole genome shotgun (WGS) entry which is preliminary data.</text>
</comment>
<proteinExistence type="predicted"/>
<evidence type="ECO:0000313" key="9">
    <source>
        <dbReference type="EMBL" id="CAG8588747.1"/>
    </source>
</evidence>
<gene>
    <name evidence="9" type="ORF">FMOSSE_LOCUS8326</name>
</gene>
<feature type="transmembrane region" description="Helical" evidence="5">
    <location>
        <begin position="644"/>
        <end position="664"/>
    </location>
</feature>